<dbReference type="InterPro" id="IPR011330">
    <property type="entry name" value="Glyco_hydro/deAcase_b/a-brl"/>
</dbReference>
<dbReference type="SUPFAM" id="SSF88713">
    <property type="entry name" value="Glycoside hydrolase/deacetylase"/>
    <property type="match status" value="1"/>
</dbReference>
<evidence type="ECO:0000313" key="6">
    <source>
        <dbReference type="EMBL" id="AGS53329.1"/>
    </source>
</evidence>
<dbReference type="InterPro" id="IPR004300">
    <property type="entry name" value="Glyco_hydro_57_N"/>
</dbReference>
<protein>
    <submittedName>
        <fullName evidence="6">Glycoside hydrolase, family 57</fullName>
    </submittedName>
</protein>
<evidence type="ECO:0000256" key="1">
    <source>
        <dbReference type="ARBA" id="ARBA00006821"/>
    </source>
</evidence>
<accession>A0A806KQX5</accession>
<dbReference type="SUPFAM" id="SSF88688">
    <property type="entry name" value="Families 57/38 glycoside transferase middle domain"/>
    <property type="match status" value="1"/>
</dbReference>
<dbReference type="AlphaFoldDB" id="A0A806KQX5"/>
<name>A0A806KQX5_9BACT</name>
<dbReference type="GO" id="GO:0003844">
    <property type="term" value="F:1,4-alpha-glucan branching enzyme activity"/>
    <property type="evidence" value="ECO:0007669"/>
    <property type="project" value="InterPro"/>
</dbReference>
<dbReference type="GO" id="GO:0016787">
    <property type="term" value="F:hydrolase activity"/>
    <property type="evidence" value="ECO:0007669"/>
    <property type="project" value="UniProtKB-KW"/>
</dbReference>
<keyword evidence="6" id="KW-0378">Hydrolase</keyword>
<comment type="similarity">
    <text evidence="1 3">Belongs to the glycosyl hydrolase 57 family.</text>
</comment>
<dbReference type="InterPro" id="IPR040042">
    <property type="entry name" value="Branching_enz_MT3115-like"/>
</dbReference>
<dbReference type="EMBL" id="JQ844230">
    <property type="protein sequence ID" value="AGS53329.1"/>
    <property type="molecule type" value="Genomic_DNA"/>
</dbReference>
<dbReference type="InterPro" id="IPR015293">
    <property type="entry name" value="BE_C"/>
</dbReference>
<dbReference type="Pfam" id="PF09210">
    <property type="entry name" value="BE_C"/>
    <property type="match status" value="1"/>
</dbReference>
<dbReference type="InterPro" id="IPR037090">
    <property type="entry name" value="57_glycoside_trans_central"/>
</dbReference>
<organism evidence="6">
    <name type="scientific">uncultured bacterium contig00014</name>
    <dbReference type="NCBI Taxonomy" id="1181505"/>
    <lineage>
        <taxon>Bacteria</taxon>
        <taxon>environmental samples</taxon>
    </lineage>
</organism>
<dbReference type="InterPro" id="IPR028995">
    <property type="entry name" value="Glyco_hydro_57/38_cen_sf"/>
</dbReference>
<evidence type="ECO:0000256" key="3">
    <source>
        <dbReference type="RuleBase" id="RU361196"/>
    </source>
</evidence>
<evidence type="ECO:0000259" key="4">
    <source>
        <dbReference type="Pfam" id="PF03065"/>
    </source>
</evidence>
<proteinExistence type="inferred from homology"/>
<sequence>MGISLSPTLCHMLTDDFLIQRYLEYTEKQIEFGEQELDRTAGESEHNSLVKFFYDRVVERKAFFTGRYDKNILKGFDYYQKKGRLEIMATSATHSFLPFYTTCPEAVQAQFEVAISTYRFYFGKIPQGFWLPELGWKADLDSWLRSYNFAYTMVDAHALVFARPFAEKGSFYPARTPLGVIVFGRDFYAAEDMAKMTRDPLYRYNSRDQGFELPADRVKPFLGPHSSRTGTGYKYWAVGQDGSGSVLYNPALALEKVKGQARAFLDAELSRLKTAGELMDGSALSLCAFEADSFGRFWYEGPEFIEALFREGAKLEETQFMAPTEYLCKQDPSTFQNLTPEYSSWGVNGYAETWLDASNDWMYRHTMRAVERMVEITERFPNNTGLKERALNQAAREILLVLASDWSKMLYKQENTEYARNQIESSLRNFTTIYEALGSNYISTEWLTHIEKRHNIFPNINYRVFRRKN</sequence>
<dbReference type="PANTHER" id="PTHR41695">
    <property type="entry name" value="1,4-ALPHA-GLUCAN BRANCHING ENZYME RV3031-RELATED"/>
    <property type="match status" value="1"/>
</dbReference>
<feature type="domain" description="Glycoside hydrolase family 57 N-terminal" evidence="4">
    <location>
        <begin position="20"/>
        <end position="328"/>
    </location>
</feature>
<evidence type="ECO:0000259" key="5">
    <source>
        <dbReference type="Pfam" id="PF09210"/>
    </source>
</evidence>
<feature type="domain" description="1,4-alpha-glucan branching enzyme C-terminal" evidence="5">
    <location>
        <begin position="365"/>
        <end position="465"/>
    </location>
</feature>
<dbReference type="Gene3D" id="3.20.110.10">
    <property type="entry name" value="Glycoside hydrolase 38, N terminal domain"/>
    <property type="match status" value="1"/>
</dbReference>
<dbReference type="InterPro" id="IPR027291">
    <property type="entry name" value="Glyco_hydro_38_N_sf"/>
</dbReference>
<dbReference type="GO" id="GO:0030979">
    <property type="term" value="P:alpha-glucan biosynthetic process"/>
    <property type="evidence" value="ECO:0007669"/>
    <property type="project" value="InterPro"/>
</dbReference>
<dbReference type="PANTHER" id="PTHR41695:SF1">
    <property type="entry name" value="1,4-ALPHA-GLUCAN BRANCHING ENZYME TK1436"/>
    <property type="match status" value="1"/>
</dbReference>
<dbReference type="Gene3D" id="1.20.1430.10">
    <property type="entry name" value="Families 57/38 glycoside transferase, middle domain"/>
    <property type="match status" value="1"/>
</dbReference>
<dbReference type="GO" id="GO:0005576">
    <property type="term" value="C:extracellular region"/>
    <property type="evidence" value="ECO:0007669"/>
    <property type="project" value="TreeGrafter"/>
</dbReference>
<dbReference type="Pfam" id="PF03065">
    <property type="entry name" value="Glyco_hydro_57"/>
    <property type="match status" value="1"/>
</dbReference>
<evidence type="ECO:0000256" key="2">
    <source>
        <dbReference type="ARBA" id="ARBA00023277"/>
    </source>
</evidence>
<keyword evidence="2 3" id="KW-0119">Carbohydrate metabolism</keyword>
<reference evidence="6" key="1">
    <citation type="submission" date="2012-03" db="EMBL/GenBank/DDBJ databases">
        <title>Functional metagenomics reveals considerable lignocellulase gene clusters in the gut microbiome of a wood-feeding higher termite.</title>
        <authorList>
            <person name="Liu N."/>
        </authorList>
    </citation>
    <scope>NUCLEOTIDE SEQUENCE</scope>
</reference>